<dbReference type="AlphaFoldDB" id="A0A9P4IUU8"/>
<dbReference type="InterPro" id="IPR025676">
    <property type="entry name" value="Clr5_dom"/>
</dbReference>
<gene>
    <name evidence="2" type="ORF">NA57DRAFT_51650</name>
</gene>
<dbReference type="InterPro" id="IPR036770">
    <property type="entry name" value="Ankyrin_rpt-contain_sf"/>
</dbReference>
<proteinExistence type="predicted"/>
<dbReference type="PANTHER" id="PTHR38788:SF3">
    <property type="entry name" value="CLR5 DOMAIN-CONTAINING PROTEIN"/>
    <property type="match status" value="1"/>
</dbReference>
<protein>
    <recommendedName>
        <fullName evidence="1">Clr5 domain-containing protein</fullName>
    </recommendedName>
</protein>
<dbReference type="OrthoDB" id="3910313at2759"/>
<dbReference type="Pfam" id="PF14420">
    <property type="entry name" value="Clr5"/>
    <property type="match status" value="1"/>
</dbReference>
<keyword evidence="3" id="KW-1185">Reference proteome</keyword>
<feature type="domain" description="Clr5" evidence="1">
    <location>
        <begin position="6"/>
        <end position="58"/>
    </location>
</feature>
<dbReference type="Proteomes" id="UP000799772">
    <property type="component" value="Unassembled WGS sequence"/>
</dbReference>
<dbReference type="SUPFAM" id="SSF48403">
    <property type="entry name" value="Ankyrin repeat"/>
    <property type="match status" value="1"/>
</dbReference>
<dbReference type="Gene3D" id="1.25.40.20">
    <property type="entry name" value="Ankyrin repeat-containing domain"/>
    <property type="match status" value="1"/>
</dbReference>
<accession>A0A9P4IUU8</accession>
<evidence type="ECO:0000313" key="2">
    <source>
        <dbReference type="EMBL" id="KAF2104852.1"/>
    </source>
</evidence>
<comment type="caution">
    <text evidence="2">The sequence shown here is derived from an EMBL/GenBank/DDBJ whole genome shotgun (WGS) entry which is preliminary data.</text>
</comment>
<dbReference type="PANTHER" id="PTHR38788">
    <property type="entry name" value="CLR5 DOMAIN-CONTAINING PROTEIN"/>
    <property type="match status" value="1"/>
</dbReference>
<dbReference type="EMBL" id="ML978121">
    <property type="protein sequence ID" value="KAF2104852.1"/>
    <property type="molecule type" value="Genomic_DNA"/>
</dbReference>
<organism evidence="2 3">
    <name type="scientific">Rhizodiscina lignyota</name>
    <dbReference type="NCBI Taxonomy" id="1504668"/>
    <lineage>
        <taxon>Eukaryota</taxon>
        <taxon>Fungi</taxon>
        <taxon>Dikarya</taxon>
        <taxon>Ascomycota</taxon>
        <taxon>Pezizomycotina</taxon>
        <taxon>Dothideomycetes</taxon>
        <taxon>Pleosporomycetidae</taxon>
        <taxon>Aulographales</taxon>
        <taxon>Rhizodiscinaceae</taxon>
        <taxon>Rhizodiscina</taxon>
    </lineage>
</organism>
<name>A0A9P4IUU8_9PEZI</name>
<sequence>MGSLSSEEWEVHKPQIWELYMEHDRKLGDVIQIMRSDHHFRASKNQYETHFKKWRWRKNLSPQEWKWVESKLADDRDGHEVLLCCVALNKKRISKELKRHSKCVVDHSQTVSKGSAFTEGLEIRRISKENSTSLPLEERTSVLNLPLSRSLTIAELMDCLETYDASPRIPWMVFTELIPGLPIWSCVDKERRGFHESLVEIYHALCQHHSAPFTDQLDLPLSIINTLRVVFREERMESLAGRIKLLNRQMQRLACAIAIENRDFAILKVFQEVGGIINVMKESNTTFLHDAIPAGIFDAVNMLVDMSDLTQYCCKCGESPIQCVINLKMYLLLRFEEQQVLEIIQRLSEKDRDVDERSHVGETLLMCFAHRPKIIAFLLDSGADPRITDKWGWNALIQMMQLHLYSIFFAQMLTSTLQPRILQYVIS</sequence>
<evidence type="ECO:0000313" key="3">
    <source>
        <dbReference type="Proteomes" id="UP000799772"/>
    </source>
</evidence>
<reference evidence="2" key="1">
    <citation type="journal article" date="2020" name="Stud. Mycol.">
        <title>101 Dothideomycetes genomes: a test case for predicting lifestyles and emergence of pathogens.</title>
        <authorList>
            <person name="Haridas S."/>
            <person name="Albert R."/>
            <person name="Binder M."/>
            <person name="Bloem J."/>
            <person name="Labutti K."/>
            <person name="Salamov A."/>
            <person name="Andreopoulos B."/>
            <person name="Baker S."/>
            <person name="Barry K."/>
            <person name="Bills G."/>
            <person name="Bluhm B."/>
            <person name="Cannon C."/>
            <person name="Castanera R."/>
            <person name="Culley D."/>
            <person name="Daum C."/>
            <person name="Ezra D."/>
            <person name="Gonzalez J."/>
            <person name="Henrissat B."/>
            <person name="Kuo A."/>
            <person name="Liang C."/>
            <person name="Lipzen A."/>
            <person name="Lutzoni F."/>
            <person name="Magnuson J."/>
            <person name="Mondo S."/>
            <person name="Nolan M."/>
            <person name="Ohm R."/>
            <person name="Pangilinan J."/>
            <person name="Park H.-J."/>
            <person name="Ramirez L."/>
            <person name="Alfaro M."/>
            <person name="Sun H."/>
            <person name="Tritt A."/>
            <person name="Yoshinaga Y."/>
            <person name="Zwiers L.-H."/>
            <person name="Turgeon B."/>
            <person name="Goodwin S."/>
            <person name="Spatafora J."/>
            <person name="Crous P."/>
            <person name="Grigoriev I."/>
        </authorList>
    </citation>
    <scope>NUCLEOTIDE SEQUENCE</scope>
    <source>
        <strain evidence="2">CBS 133067</strain>
    </source>
</reference>
<evidence type="ECO:0000259" key="1">
    <source>
        <dbReference type="Pfam" id="PF14420"/>
    </source>
</evidence>